<dbReference type="Proteomes" id="UP000623608">
    <property type="component" value="Unassembled WGS sequence"/>
</dbReference>
<evidence type="ECO:0000256" key="1">
    <source>
        <dbReference type="SAM" id="Phobius"/>
    </source>
</evidence>
<proteinExistence type="predicted"/>
<reference evidence="2" key="1">
    <citation type="submission" date="2021-01" db="EMBL/GenBank/DDBJ databases">
        <title>Whole genome shotgun sequence of Actinoplanes tereljensis NBRC 105297.</title>
        <authorList>
            <person name="Komaki H."/>
            <person name="Tamura T."/>
        </authorList>
    </citation>
    <scope>NUCLEOTIDE SEQUENCE</scope>
    <source>
        <strain evidence="2">NBRC 105297</strain>
    </source>
</reference>
<feature type="transmembrane region" description="Helical" evidence="1">
    <location>
        <begin position="240"/>
        <end position="263"/>
    </location>
</feature>
<protein>
    <submittedName>
        <fullName evidence="2">Uncharacterized protein</fullName>
    </submittedName>
</protein>
<dbReference type="RefSeq" id="WP_203809537.1">
    <property type="nucleotide sequence ID" value="NZ_BOMY01000033.1"/>
</dbReference>
<keyword evidence="1" id="KW-0472">Membrane</keyword>
<comment type="caution">
    <text evidence="2">The sequence shown here is derived from an EMBL/GenBank/DDBJ whole genome shotgun (WGS) entry which is preliminary data.</text>
</comment>
<sequence>MRETTTDHRALLAAYPARLRRRHGAELIGTMLELAAPGRPSRSDRWHLITDGLRARFRLPTGRPVARLIAVLALLIGGGLGAAAGSWAGMWTFPALPSPATLATQTMGNDATPADTAGGRLWLNIDGHLTTGTDATVAAQRARDRLTAAGWTTTTVVVSGGTDGRFRRAAFEADSGGTRLDVRAYYDDSGLVSIAGRSLPPLAYLPLVLGGMLLGMLIGWLLAADLAYRITGAGRRRTSGLLAISGTALTLLLLPAASVYAYLLRYPRISEAELVHRALTSGPAGLWPWFPAGQPASNKVLLIAGLTTAAITAILARTNQADPAALAPPQPG</sequence>
<keyword evidence="1" id="KW-0812">Transmembrane</keyword>
<organism evidence="2 3">
    <name type="scientific">Paractinoplanes tereljensis</name>
    <dbReference type="NCBI Taxonomy" id="571912"/>
    <lineage>
        <taxon>Bacteria</taxon>
        <taxon>Bacillati</taxon>
        <taxon>Actinomycetota</taxon>
        <taxon>Actinomycetes</taxon>
        <taxon>Micromonosporales</taxon>
        <taxon>Micromonosporaceae</taxon>
        <taxon>Paractinoplanes</taxon>
    </lineage>
</organism>
<evidence type="ECO:0000313" key="2">
    <source>
        <dbReference type="EMBL" id="GIF22257.1"/>
    </source>
</evidence>
<evidence type="ECO:0000313" key="3">
    <source>
        <dbReference type="Proteomes" id="UP000623608"/>
    </source>
</evidence>
<name>A0A919NRG7_9ACTN</name>
<dbReference type="EMBL" id="BOMY01000033">
    <property type="protein sequence ID" value="GIF22257.1"/>
    <property type="molecule type" value="Genomic_DNA"/>
</dbReference>
<accession>A0A919NRG7</accession>
<gene>
    <name evidence="2" type="ORF">Ate02nite_49870</name>
</gene>
<keyword evidence="1" id="KW-1133">Transmembrane helix</keyword>
<feature type="transmembrane region" description="Helical" evidence="1">
    <location>
        <begin position="203"/>
        <end position="228"/>
    </location>
</feature>
<dbReference type="AlphaFoldDB" id="A0A919NRG7"/>
<feature type="transmembrane region" description="Helical" evidence="1">
    <location>
        <begin position="65"/>
        <end position="88"/>
    </location>
</feature>
<keyword evidence="3" id="KW-1185">Reference proteome</keyword>